<keyword evidence="3" id="KW-1185">Reference proteome</keyword>
<dbReference type="Proteomes" id="UP001172457">
    <property type="component" value="Chromosome 8"/>
</dbReference>
<accession>A0AA38SLZ0</accession>
<sequence>MGGGVWNSGWRDGCTLDEVEEVMLDLEKILLSKLIDDMLMELTMVSNVLISWPTLSQMNTVGYHGCVPQPAQPGQPDRLVPAESRLAS</sequence>
<protein>
    <submittedName>
        <fullName evidence="2">Uncharacterized protein</fullName>
    </submittedName>
</protein>
<feature type="region of interest" description="Disordered" evidence="1">
    <location>
        <begin position="67"/>
        <end position="88"/>
    </location>
</feature>
<name>A0AA38SLZ0_9ASTR</name>
<evidence type="ECO:0000256" key="1">
    <source>
        <dbReference type="SAM" id="MobiDB-lite"/>
    </source>
</evidence>
<proteinExistence type="predicted"/>
<dbReference type="EMBL" id="JARYMX010000008">
    <property type="protein sequence ID" value="KAJ9538600.1"/>
    <property type="molecule type" value="Genomic_DNA"/>
</dbReference>
<reference evidence="2" key="1">
    <citation type="submission" date="2023-03" db="EMBL/GenBank/DDBJ databases">
        <title>Chromosome-scale reference genome and RAD-based genetic map of yellow starthistle (Centaurea solstitialis) reveal putative structural variation and QTLs associated with invader traits.</title>
        <authorList>
            <person name="Reatini B."/>
            <person name="Cang F.A."/>
            <person name="Jiang Q."/>
            <person name="Mckibben M.T.W."/>
            <person name="Barker M.S."/>
            <person name="Rieseberg L.H."/>
            <person name="Dlugosch K.M."/>
        </authorList>
    </citation>
    <scope>NUCLEOTIDE SEQUENCE</scope>
    <source>
        <strain evidence="2">CAN-66</strain>
        <tissue evidence="2">Leaf</tissue>
    </source>
</reference>
<gene>
    <name evidence="2" type="ORF">OSB04_031333</name>
</gene>
<dbReference type="AlphaFoldDB" id="A0AA38SLZ0"/>
<evidence type="ECO:0000313" key="3">
    <source>
        <dbReference type="Proteomes" id="UP001172457"/>
    </source>
</evidence>
<comment type="caution">
    <text evidence="2">The sequence shown here is derived from an EMBL/GenBank/DDBJ whole genome shotgun (WGS) entry which is preliminary data.</text>
</comment>
<organism evidence="2 3">
    <name type="scientific">Centaurea solstitialis</name>
    <name type="common">yellow star-thistle</name>
    <dbReference type="NCBI Taxonomy" id="347529"/>
    <lineage>
        <taxon>Eukaryota</taxon>
        <taxon>Viridiplantae</taxon>
        <taxon>Streptophyta</taxon>
        <taxon>Embryophyta</taxon>
        <taxon>Tracheophyta</taxon>
        <taxon>Spermatophyta</taxon>
        <taxon>Magnoliopsida</taxon>
        <taxon>eudicotyledons</taxon>
        <taxon>Gunneridae</taxon>
        <taxon>Pentapetalae</taxon>
        <taxon>asterids</taxon>
        <taxon>campanulids</taxon>
        <taxon>Asterales</taxon>
        <taxon>Asteraceae</taxon>
        <taxon>Carduoideae</taxon>
        <taxon>Cardueae</taxon>
        <taxon>Centaureinae</taxon>
        <taxon>Centaurea</taxon>
    </lineage>
</organism>
<evidence type="ECO:0000313" key="2">
    <source>
        <dbReference type="EMBL" id="KAJ9538600.1"/>
    </source>
</evidence>